<feature type="non-terminal residue" evidence="1">
    <location>
        <position position="1"/>
    </location>
</feature>
<organism evidence="1 2">
    <name type="scientific">Phytophthora cactorum</name>
    <dbReference type="NCBI Taxonomy" id="29920"/>
    <lineage>
        <taxon>Eukaryota</taxon>
        <taxon>Sar</taxon>
        <taxon>Stramenopiles</taxon>
        <taxon>Oomycota</taxon>
        <taxon>Peronosporomycetes</taxon>
        <taxon>Peronosporales</taxon>
        <taxon>Peronosporaceae</taxon>
        <taxon>Phytophthora</taxon>
    </lineage>
</organism>
<reference evidence="1" key="1">
    <citation type="submission" date="2021-01" db="EMBL/GenBank/DDBJ databases">
        <title>Phytophthora aleatoria, a newly-described species from Pinus radiata is distinct from Phytophthora cactorum isolates based on comparative genomics.</title>
        <authorList>
            <person name="Mcdougal R."/>
            <person name="Panda P."/>
            <person name="Williams N."/>
            <person name="Studholme D.J."/>
        </authorList>
    </citation>
    <scope>NUCLEOTIDE SEQUENCE</scope>
    <source>
        <strain evidence="1">NZFS 3830</strain>
    </source>
</reference>
<dbReference type="Proteomes" id="UP000688947">
    <property type="component" value="Unassembled WGS sequence"/>
</dbReference>
<protein>
    <submittedName>
        <fullName evidence="1">Uncharacterized protein</fullName>
    </submittedName>
</protein>
<evidence type="ECO:0000313" key="2">
    <source>
        <dbReference type="Proteomes" id="UP000688947"/>
    </source>
</evidence>
<name>A0A8T1U0Q5_9STRA</name>
<comment type="caution">
    <text evidence="1">The sequence shown here is derived from an EMBL/GenBank/DDBJ whole genome shotgun (WGS) entry which is preliminary data.</text>
</comment>
<dbReference type="OrthoDB" id="10557811at2759"/>
<evidence type="ECO:0000313" key="1">
    <source>
        <dbReference type="EMBL" id="KAG6951317.1"/>
    </source>
</evidence>
<gene>
    <name evidence="1" type="ORF">JG687_00013703</name>
</gene>
<accession>A0A8T1U0Q5</accession>
<dbReference type="EMBL" id="JAENGZ010001028">
    <property type="protein sequence ID" value="KAG6951317.1"/>
    <property type="molecule type" value="Genomic_DNA"/>
</dbReference>
<proteinExistence type="predicted"/>
<dbReference type="AlphaFoldDB" id="A0A8T1U0Q5"/>
<sequence>MILPPWVRTAICKLDRLEADLRPKCEMKQLKLDSFFFRGGTVSQRDQVEPPTDQVNREGSVLQTFAEYEDMAQNVYVRRPRNKPTVV</sequence>